<name>A0A9X0A053_9CNID</name>
<reference evidence="2" key="1">
    <citation type="submission" date="2023-01" db="EMBL/GenBank/DDBJ databases">
        <title>Genome assembly of the deep-sea coral Lophelia pertusa.</title>
        <authorList>
            <person name="Herrera S."/>
            <person name="Cordes E."/>
        </authorList>
    </citation>
    <scope>NUCLEOTIDE SEQUENCE</scope>
    <source>
        <strain evidence="2">USNM1676648</strain>
        <tissue evidence="2">Polyp</tissue>
    </source>
</reference>
<dbReference type="AlphaFoldDB" id="A0A9X0A053"/>
<feature type="transmembrane region" description="Helical" evidence="1">
    <location>
        <begin position="45"/>
        <end position="66"/>
    </location>
</feature>
<evidence type="ECO:0000313" key="3">
    <source>
        <dbReference type="Proteomes" id="UP001163046"/>
    </source>
</evidence>
<evidence type="ECO:0000256" key="1">
    <source>
        <dbReference type="SAM" id="Phobius"/>
    </source>
</evidence>
<dbReference type="Proteomes" id="UP001163046">
    <property type="component" value="Unassembled WGS sequence"/>
</dbReference>
<keyword evidence="3" id="KW-1185">Reference proteome</keyword>
<dbReference type="OrthoDB" id="10421364at2759"/>
<feature type="transmembrane region" description="Helical" evidence="1">
    <location>
        <begin position="121"/>
        <end position="141"/>
    </location>
</feature>
<keyword evidence="1" id="KW-1133">Transmembrane helix</keyword>
<keyword evidence="1" id="KW-0472">Membrane</keyword>
<comment type="caution">
    <text evidence="2">The sequence shown here is derived from an EMBL/GenBank/DDBJ whole genome shotgun (WGS) entry which is preliminary data.</text>
</comment>
<accession>A0A9X0A053</accession>
<evidence type="ECO:0000313" key="2">
    <source>
        <dbReference type="EMBL" id="KAJ7390383.1"/>
    </source>
</evidence>
<gene>
    <name evidence="2" type="ORF">OS493_025635</name>
</gene>
<organism evidence="2 3">
    <name type="scientific">Desmophyllum pertusum</name>
    <dbReference type="NCBI Taxonomy" id="174260"/>
    <lineage>
        <taxon>Eukaryota</taxon>
        <taxon>Metazoa</taxon>
        <taxon>Cnidaria</taxon>
        <taxon>Anthozoa</taxon>
        <taxon>Hexacorallia</taxon>
        <taxon>Scleractinia</taxon>
        <taxon>Caryophylliina</taxon>
        <taxon>Caryophylliidae</taxon>
        <taxon>Desmophyllum</taxon>
    </lineage>
</organism>
<keyword evidence="1" id="KW-0812">Transmembrane</keyword>
<protein>
    <submittedName>
        <fullName evidence="2">Uncharacterized protein</fullName>
    </submittedName>
</protein>
<sequence length="153" mass="17389">MECCLLFYGCLIAYEVADKLVDFTISAEYEEGNLSNNPKDSVHDAINAFFSIGLVLTTIRTILYAWRIHLYYTDDDSQDKTHDAINLWMSLAKAMFEAFPQATIAKFFFGDCAATNSMKTLVQAFGVFSIFPFIMFVCYLFTITVNTTKDQVE</sequence>
<dbReference type="EMBL" id="MU825417">
    <property type="protein sequence ID" value="KAJ7390383.1"/>
    <property type="molecule type" value="Genomic_DNA"/>
</dbReference>
<proteinExistence type="predicted"/>